<accession>A0ABY7YJ86</accession>
<protein>
    <submittedName>
        <fullName evidence="1">Uncharacterized protein</fullName>
    </submittedName>
</protein>
<evidence type="ECO:0000313" key="2">
    <source>
        <dbReference type="Proteomes" id="UP001220530"/>
    </source>
</evidence>
<keyword evidence="2" id="KW-1185">Reference proteome</keyword>
<dbReference type="RefSeq" id="WP_282217561.1">
    <property type="nucleotide sequence ID" value="NZ_CP118246.1"/>
</dbReference>
<reference evidence="1 2" key="1">
    <citation type="submission" date="2023-02" db="EMBL/GenBank/DDBJ databases">
        <title>Devosia algicola sp. nov., isolated from the phycosphere of marine algae.</title>
        <authorList>
            <person name="Kim J.M."/>
            <person name="Lee J.K."/>
            <person name="Choi B.J."/>
            <person name="Bayburt H."/>
            <person name="Jeon C.O."/>
        </authorList>
    </citation>
    <scope>NUCLEOTIDE SEQUENCE [LARGE SCALE GENOMIC DNA]</scope>
    <source>
        <strain evidence="1 2">G20-9</strain>
    </source>
</reference>
<organism evidence="1 2">
    <name type="scientific">Devosia algicola</name>
    <dbReference type="NCBI Taxonomy" id="3026418"/>
    <lineage>
        <taxon>Bacteria</taxon>
        <taxon>Pseudomonadati</taxon>
        <taxon>Pseudomonadota</taxon>
        <taxon>Alphaproteobacteria</taxon>
        <taxon>Hyphomicrobiales</taxon>
        <taxon>Devosiaceae</taxon>
        <taxon>Devosia</taxon>
    </lineage>
</organism>
<dbReference type="EMBL" id="CP118246">
    <property type="protein sequence ID" value="WDR01149.1"/>
    <property type="molecule type" value="Genomic_DNA"/>
</dbReference>
<proteinExistence type="predicted"/>
<dbReference type="Proteomes" id="UP001220530">
    <property type="component" value="Chromosome"/>
</dbReference>
<name>A0ABY7YJ86_9HYPH</name>
<gene>
    <name evidence="1" type="ORF">PSQ19_09610</name>
</gene>
<sequence length="66" mass="7374">MVGSSFLFALSAAEKDLPTNIELLTERKWMDFAVIYGTGTRAIITLEKDDSAEALFKKVFAEWAKS</sequence>
<evidence type="ECO:0000313" key="1">
    <source>
        <dbReference type="EMBL" id="WDR01149.1"/>
    </source>
</evidence>